<evidence type="ECO:0000259" key="1">
    <source>
        <dbReference type="Pfam" id="PF00534"/>
    </source>
</evidence>
<sequence>MKILVVELEPTHYKADLWNAFTDSGKVDATVVFTERRNWSPDAGHDYQRFPIDRYESVVLEGKGLMGAIRSALRVLGMFRRVVPDLTYIAGYVHLQTVFAIIYASLLGKRFVVHADIFNNGRPEGRFSLPKWLLREALRRLVFARSEAVLVCGQLGVETARAAGCPEEKIHDFPYSISLARIRKDQPDMIPEQCAGDLRAGKSIVLFSGRMIPRKGLSTLLEAMAKLKTGIDWVLWIEGAGPELQEYVSLAQENGLSERCRFLGFCQYDLHSWLMRSADIVVVPSFEDSWGIVVDEGLQLGKAVVSSNATGSGHDRIEHGVNGYIFSAGDSNTLATTITSLLNDPNHRIHIGQAAANSSRNVRPEDNVITLMNVADRIR</sequence>
<dbReference type="InterPro" id="IPR001296">
    <property type="entry name" value="Glyco_trans_1"/>
</dbReference>
<dbReference type="Pfam" id="PF13579">
    <property type="entry name" value="Glyco_trans_4_4"/>
    <property type="match status" value="1"/>
</dbReference>
<name>A0A558DAM1_9GAMM</name>
<dbReference type="GO" id="GO:1901135">
    <property type="term" value="P:carbohydrate derivative metabolic process"/>
    <property type="evidence" value="ECO:0007669"/>
    <property type="project" value="UniProtKB-ARBA"/>
</dbReference>
<dbReference type="AlphaFoldDB" id="A0A558DAM1"/>
<proteinExistence type="predicted"/>
<evidence type="ECO:0000259" key="2">
    <source>
        <dbReference type="Pfam" id="PF13579"/>
    </source>
</evidence>
<dbReference type="CDD" id="cd03801">
    <property type="entry name" value="GT4_PimA-like"/>
    <property type="match status" value="1"/>
</dbReference>
<dbReference type="Pfam" id="PF00534">
    <property type="entry name" value="Glycos_transf_1"/>
    <property type="match status" value="1"/>
</dbReference>
<keyword evidence="3" id="KW-0808">Transferase</keyword>
<evidence type="ECO:0000313" key="4">
    <source>
        <dbReference type="Proteomes" id="UP000317355"/>
    </source>
</evidence>
<protein>
    <submittedName>
        <fullName evidence="3">Glycosyltransferase family 4 protein</fullName>
    </submittedName>
</protein>
<organism evidence="3 4">
    <name type="scientific">Sedimenticola thiotaurini</name>
    <dbReference type="NCBI Taxonomy" id="1543721"/>
    <lineage>
        <taxon>Bacteria</taxon>
        <taxon>Pseudomonadati</taxon>
        <taxon>Pseudomonadota</taxon>
        <taxon>Gammaproteobacteria</taxon>
        <taxon>Chromatiales</taxon>
        <taxon>Sedimenticolaceae</taxon>
        <taxon>Sedimenticola</taxon>
    </lineage>
</organism>
<dbReference type="Proteomes" id="UP000317355">
    <property type="component" value="Unassembled WGS sequence"/>
</dbReference>
<dbReference type="SUPFAM" id="SSF53756">
    <property type="entry name" value="UDP-Glycosyltransferase/glycogen phosphorylase"/>
    <property type="match status" value="1"/>
</dbReference>
<evidence type="ECO:0000313" key="3">
    <source>
        <dbReference type="EMBL" id="TVT58077.1"/>
    </source>
</evidence>
<dbReference type="Gene3D" id="3.40.50.2000">
    <property type="entry name" value="Glycogen Phosphorylase B"/>
    <property type="match status" value="2"/>
</dbReference>
<dbReference type="PANTHER" id="PTHR12526">
    <property type="entry name" value="GLYCOSYLTRANSFERASE"/>
    <property type="match status" value="1"/>
</dbReference>
<dbReference type="EMBL" id="VMRY01000010">
    <property type="protein sequence ID" value="TVT58077.1"/>
    <property type="molecule type" value="Genomic_DNA"/>
</dbReference>
<accession>A0A558DAM1</accession>
<gene>
    <name evidence="3" type="ORF">FHK82_05025</name>
</gene>
<dbReference type="GO" id="GO:0016757">
    <property type="term" value="F:glycosyltransferase activity"/>
    <property type="evidence" value="ECO:0007669"/>
    <property type="project" value="InterPro"/>
</dbReference>
<reference evidence="3 4" key="1">
    <citation type="submission" date="2019-07" db="EMBL/GenBank/DDBJ databases">
        <title>The pathways for chlorine oxyanion respiration interact through the shared metabolite chlorate.</title>
        <authorList>
            <person name="Barnum T.P."/>
            <person name="Cheng Y."/>
            <person name="Hill K.A."/>
            <person name="Lucas L.N."/>
            <person name="Carlson H.K."/>
            <person name="Coates J.D."/>
        </authorList>
    </citation>
    <scope>NUCLEOTIDE SEQUENCE [LARGE SCALE GENOMIC DNA]</scope>
    <source>
        <strain evidence="3">BK-3</strain>
    </source>
</reference>
<comment type="caution">
    <text evidence="3">The sequence shown here is derived from an EMBL/GenBank/DDBJ whole genome shotgun (WGS) entry which is preliminary data.</text>
</comment>
<dbReference type="InterPro" id="IPR028098">
    <property type="entry name" value="Glyco_trans_4-like_N"/>
</dbReference>
<feature type="domain" description="Glycosyl transferase family 1" evidence="1">
    <location>
        <begin position="200"/>
        <end position="356"/>
    </location>
</feature>
<feature type="domain" description="Glycosyltransferase subfamily 4-like N-terminal" evidence="2">
    <location>
        <begin position="16"/>
        <end position="174"/>
    </location>
</feature>